<dbReference type="Proteomes" id="UP000076586">
    <property type="component" value="Unassembled WGS sequence"/>
</dbReference>
<dbReference type="Pfam" id="PF02470">
    <property type="entry name" value="MlaD"/>
    <property type="match status" value="1"/>
</dbReference>
<dbReference type="RefSeq" id="WP_068702618.1">
    <property type="nucleotide sequence ID" value="NZ_BDCR01000001.1"/>
</dbReference>
<evidence type="ECO:0000256" key="1">
    <source>
        <dbReference type="SAM" id="Phobius"/>
    </source>
</evidence>
<evidence type="ECO:0000313" key="3">
    <source>
        <dbReference type="EMBL" id="GAT62442.1"/>
    </source>
</evidence>
<dbReference type="AlphaFoldDB" id="A0A170Z9D3"/>
<keyword evidence="4" id="KW-1185">Reference proteome</keyword>
<keyword evidence="1" id="KW-1133">Transmembrane helix</keyword>
<gene>
    <name evidence="3" type="ORF">PJIAN_11036</name>
</gene>
<organism evidence="3 4">
    <name type="scientific">Paludibacter jiangxiensis</name>
    <dbReference type="NCBI Taxonomy" id="681398"/>
    <lineage>
        <taxon>Bacteria</taxon>
        <taxon>Pseudomonadati</taxon>
        <taxon>Bacteroidota</taxon>
        <taxon>Bacteroidia</taxon>
        <taxon>Bacteroidales</taxon>
        <taxon>Paludibacteraceae</taxon>
        <taxon>Paludibacter</taxon>
    </lineage>
</organism>
<dbReference type="PANTHER" id="PTHR33371:SF4">
    <property type="entry name" value="INTERMEMBRANE PHOSPHOLIPID TRANSPORT SYSTEM BINDING PROTEIN MLAD"/>
    <property type="match status" value="1"/>
</dbReference>
<feature type="transmembrane region" description="Helical" evidence="1">
    <location>
        <begin position="12"/>
        <end position="32"/>
    </location>
</feature>
<name>A0A170Z9D3_9BACT</name>
<reference evidence="4" key="2">
    <citation type="journal article" date="2017" name="Genome Announc.">
        <title>Draft genome sequence of Paludibacter jiangxiensis NM7(T), a propionate-producing fermentative bacterium.</title>
        <authorList>
            <person name="Qiu Y.-L."/>
            <person name="Tourlousse D.M."/>
            <person name="Matsuura N."/>
            <person name="Ohashi A."/>
            <person name="Sekiguchi Y."/>
        </authorList>
    </citation>
    <scope>NUCLEOTIDE SEQUENCE [LARGE SCALE GENOMIC DNA]</scope>
    <source>
        <strain evidence="4">NM7</strain>
    </source>
</reference>
<protein>
    <submittedName>
        <fullName evidence="3">Phospholipid/cholesterol/gamma-HCH transport system substrate-binding protein</fullName>
    </submittedName>
</protein>
<dbReference type="STRING" id="681398.PJIAN_11036"/>
<sequence>MNKEFLSKSREMRIGLIVIIAIGLLFFGLNYLKGVNIFSPTNYYIAIYKNVDGLVPSNAVYIKGYKVGQIDKIQYDFSRDSSFMVYMTINKDLKLPKGTRAELADEGLVGGKQVNLVLGPASETYYHSGDIIESSVPVTLMETLKTGIVPNLEKIVPKLDSLVTNLNKVASDPAIGKSLASIQRTTANLDETSAQLKSMMHKDVPQIMTKVNRITDNFASVSDNLRNANFAATIASINHTLANLESATGKLNSKDGTLGMLLNDKTLYVNLSNMTGSANDLMVDLKAHPKRYVHFSVFGKKDK</sequence>
<evidence type="ECO:0000313" key="4">
    <source>
        <dbReference type="Proteomes" id="UP000076586"/>
    </source>
</evidence>
<accession>A0A170Z9D3</accession>
<dbReference type="EMBL" id="BDCR01000001">
    <property type="protein sequence ID" value="GAT62442.1"/>
    <property type="molecule type" value="Genomic_DNA"/>
</dbReference>
<keyword evidence="1" id="KW-0812">Transmembrane</keyword>
<dbReference type="InterPro" id="IPR052336">
    <property type="entry name" value="MlaD_Phospholipid_Transporter"/>
</dbReference>
<dbReference type="OrthoDB" id="9769132at2"/>
<dbReference type="PANTHER" id="PTHR33371">
    <property type="entry name" value="INTERMEMBRANE PHOSPHOLIPID TRANSPORT SYSTEM BINDING PROTEIN MLAD-RELATED"/>
    <property type="match status" value="1"/>
</dbReference>
<reference evidence="4" key="1">
    <citation type="submission" date="2016-04" db="EMBL/GenBank/DDBJ databases">
        <title>Draft genome sequence of Paludibacter jiangxiensis strain NM7.</title>
        <authorList>
            <person name="Qiu Y."/>
            <person name="Matsuura N."/>
            <person name="Ohashi A."/>
            <person name="Tourlousse M.D."/>
            <person name="Sekiguchi Y."/>
        </authorList>
    </citation>
    <scope>NUCLEOTIDE SEQUENCE [LARGE SCALE GENOMIC DNA]</scope>
    <source>
        <strain evidence="4">NM7</strain>
    </source>
</reference>
<keyword evidence="1" id="KW-0472">Membrane</keyword>
<proteinExistence type="predicted"/>
<comment type="caution">
    <text evidence="3">The sequence shown here is derived from an EMBL/GenBank/DDBJ whole genome shotgun (WGS) entry which is preliminary data.</text>
</comment>
<dbReference type="InterPro" id="IPR003399">
    <property type="entry name" value="Mce/MlaD"/>
</dbReference>
<feature type="domain" description="Mce/MlaD" evidence="2">
    <location>
        <begin position="42"/>
        <end position="117"/>
    </location>
</feature>
<evidence type="ECO:0000259" key="2">
    <source>
        <dbReference type="Pfam" id="PF02470"/>
    </source>
</evidence>